<evidence type="ECO:0000313" key="2">
    <source>
        <dbReference type="Proteomes" id="UP000749559"/>
    </source>
</evidence>
<accession>A0A8S4NKH5</accession>
<proteinExistence type="predicted"/>
<organism evidence="1 2">
    <name type="scientific">Owenia fusiformis</name>
    <name type="common">Polychaete worm</name>
    <dbReference type="NCBI Taxonomy" id="6347"/>
    <lineage>
        <taxon>Eukaryota</taxon>
        <taxon>Metazoa</taxon>
        <taxon>Spiralia</taxon>
        <taxon>Lophotrochozoa</taxon>
        <taxon>Annelida</taxon>
        <taxon>Polychaeta</taxon>
        <taxon>Sedentaria</taxon>
        <taxon>Canalipalpata</taxon>
        <taxon>Sabellida</taxon>
        <taxon>Oweniida</taxon>
        <taxon>Oweniidae</taxon>
        <taxon>Owenia</taxon>
    </lineage>
</organism>
<sequence length="326" mass="37318">QGRITEWIMYYIHKAIHLTLIQMHDQGKLIYKGKEFIGDKSAADSELSENEIILDDELHGPCVRLRVGGRLCTADVDLGYCVFDDGTDTEMEESRNIVLPGSAGWIQSVYHPGCRIDEHHRKIVMILKYVMSVCNKGGSCLTNFSSHAFKCLVYVHQGKCENDSETFEMCMHDILVRISFLISVPELLSGDWSTYKDCRERKWAGKLPDIDKKEKNLLNHSPWLMDQLFVIVLFRWFCDSLNSLSERCSGQTFREQLSVVCAEETLKFVKALQLKEYKGRDCDPFNVLKRLQGKYFDGHDTNDGSDNLATMNNDPLACETVTIQHI</sequence>
<dbReference type="Proteomes" id="UP000749559">
    <property type="component" value="Unassembled WGS sequence"/>
</dbReference>
<keyword evidence="2" id="KW-1185">Reference proteome</keyword>
<dbReference type="EMBL" id="CAIIXF020000004">
    <property type="protein sequence ID" value="CAH1780862.1"/>
    <property type="molecule type" value="Genomic_DNA"/>
</dbReference>
<reference evidence="1" key="1">
    <citation type="submission" date="2022-03" db="EMBL/GenBank/DDBJ databases">
        <authorList>
            <person name="Martin C."/>
        </authorList>
    </citation>
    <scope>NUCLEOTIDE SEQUENCE</scope>
</reference>
<gene>
    <name evidence="1" type="ORF">OFUS_LOCUS7500</name>
</gene>
<dbReference type="AlphaFoldDB" id="A0A8S4NKH5"/>
<comment type="caution">
    <text evidence="1">The sequence shown here is derived from an EMBL/GenBank/DDBJ whole genome shotgun (WGS) entry which is preliminary data.</text>
</comment>
<feature type="non-terminal residue" evidence="1">
    <location>
        <position position="1"/>
    </location>
</feature>
<protein>
    <submittedName>
        <fullName evidence="1">Uncharacterized protein</fullName>
    </submittedName>
</protein>
<evidence type="ECO:0000313" key="1">
    <source>
        <dbReference type="EMBL" id="CAH1780862.1"/>
    </source>
</evidence>
<name>A0A8S4NKH5_OWEFU</name>